<dbReference type="AlphaFoldDB" id="A0A4Q1SGQ5"/>
<gene>
    <name evidence="2" type="ORF">ESZ00_00840</name>
</gene>
<feature type="transmembrane region" description="Helical" evidence="1">
    <location>
        <begin position="132"/>
        <end position="152"/>
    </location>
</feature>
<reference evidence="2 3" key="1">
    <citation type="journal article" date="2016" name="Int. J. Syst. Evol. Microbiol.">
        <title>Acidipila dinghuensis sp. nov., an acidobacterium isolated from forest soil.</title>
        <authorList>
            <person name="Jiang Y.W."/>
            <person name="Wang J."/>
            <person name="Chen M.H."/>
            <person name="Lv Y.Y."/>
            <person name="Qiu L.H."/>
        </authorList>
    </citation>
    <scope>NUCLEOTIDE SEQUENCE [LARGE SCALE GENOMIC DNA]</scope>
    <source>
        <strain evidence="2 3">DHOF10</strain>
    </source>
</reference>
<evidence type="ECO:0000313" key="3">
    <source>
        <dbReference type="Proteomes" id="UP000290253"/>
    </source>
</evidence>
<name>A0A4Q1SGQ5_9BACT</name>
<evidence type="ECO:0000256" key="1">
    <source>
        <dbReference type="SAM" id="Phobius"/>
    </source>
</evidence>
<sequence length="195" mass="21509">MQGDVDENVDYDPIFAAGRGWLASLIAVAGVLFGNGGLYLISRLGLKQAETRKHQAAGLFWLLVCLMCVGNFIAYVPNRTFAAHADMATTERGLGCSPWWIAIGLGVPFLIASWHYFARILPRVAVAWSRELPLAPLILAVIAVLIFTEFYGRAGLQRYGPVSHGIAAFWSYAVPVPLLWLTIRRVRQEISARPI</sequence>
<feature type="transmembrane region" description="Helical" evidence="1">
    <location>
        <begin position="20"/>
        <end position="46"/>
    </location>
</feature>
<protein>
    <submittedName>
        <fullName evidence="2">Uncharacterized protein</fullName>
    </submittedName>
</protein>
<accession>A0A4Q1SGQ5</accession>
<keyword evidence="1" id="KW-0812">Transmembrane</keyword>
<proteinExistence type="predicted"/>
<dbReference type="OrthoDB" id="791664at2"/>
<keyword evidence="1" id="KW-0472">Membrane</keyword>
<keyword evidence="3" id="KW-1185">Reference proteome</keyword>
<dbReference type="Proteomes" id="UP000290253">
    <property type="component" value="Unassembled WGS sequence"/>
</dbReference>
<organism evidence="2 3">
    <name type="scientific">Silvibacterium dinghuense</name>
    <dbReference type="NCBI Taxonomy" id="1560006"/>
    <lineage>
        <taxon>Bacteria</taxon>
        <taxon>Pseudomonadati</taxon>
        <taxon>Acidobacteriota</taxon>
        <taxon>Terriglobia</taxon>
        <taxon>Terriglobales</taxon>
        <taxon>Acidobacteriaceae</taxon>
        <taxon>Silvibacterium</taxon>
    </lineage>
</organism>
<dbReference type="EMBL" id="SDMK01000001">
    <property type="protein sequence ID" value="RXS96535.1"/>
    <property type="molecule type" value="Genomic_DNA"/>
</dbReference>
<keyword evidence="1" id="KW-1133">Transmembrane helix</keyword>
<dbReference type="RefSeq" id="WP_129206284.1">
    <property type="nucleotide sequence ID" value="NZ_BMGU01000001.1"/>
</dbReference>
<feature type="transmembrane region" description="Helical" evidence="1">
    <location>
        <begin position="58"/>
        <end position="77"/>
    </location>
</feature>
<feature type="transmembrane region" description="Helical" evidence="1">
    <location>
        <begin position="164"/>
        <end position="183"/>
    </location>
</feature>
<feature type="transmembrane region" description="Helical" evidence="1">
    <location>
        <begin position="97"/>
        <end position="120"/>
    </location>
</feature>
<evidence type="ECO:0000313" key="2">
    <source>
        <dbReference type="EMBL" id="RXS96535.1"/>
    </source>
</evidence>
<comment type="caution">
    <text evidence="2">The sequence shown here is derived from an EMBL/GenBank/DDBJ whole genome shotgun (WGS) entry which is preliminary data.</text>
</comment>